<keyword evidence="12" id="KW-1185">Reference proteome</keyword>
<dbReference type="GO" id="GO:0005886">
    <property type="term" value="C:plasma membrane"/>
    <property type="evidence" value="ECO:0007669"/>
    <property type="project" value="UniProtKB-SubCell"/>
</dbReference>
<feature type="transmembrane region" description="Helical" evidence="10">
    <location>
        <begin position="6"/>
        <end position="29"/>
    </location>
</feature>
<reference evidence="11 12" key="1">
    <citation type="submission" date="2012-10" db="EMBL/GenBank/DDBJ databases">
        <title>The draft sequence of the Mycobacterium pheli genome.</title>
        <authorList>
            <person name="Pettersson B.M.F."/>
            <person name="Das S."/>
            <person name="Dasgupta S."/>
            <person name="Bhattacharya A."/>
            <person name="Kirsebom L.A."/>
        </authorList>
    </citation>
    <scope>NUCLEOTIDE SEQUENCE [LARGE SCALE GENOMIC DNA]</scope>
    <source>
        <strain evidence="11 12">CCUG 21000</strain>
    </source>
</reference>
<protein>
    <recommendedName>
        <fullName evidence="10">Fluoride-specific ion channel FluC</fullName>
    </recommendedName>
</protein>
<evidence type="ECO:0000256" key="9">
    <source>
        <dbReference type="ARBA" id="ARBA00049940"/>
    </source>
</evidence>
<dbReference type="AlphaFoldDB" id="A0A5N5USI6"/>
<evidence type="ECO:0000256" key="2">
    <source>
        <dbReference type="ARBA" id="ARBA00022475"/>
    </source>
</evidence>
<dbReference type="InterPro" id="IPR003691">
    <property type="entry name" value="FluC"/>
</dbReference>
<evidence type="ECO:0000256" key="8">
    <source>
        <dbReference type="ARBA" id="ARBA00035585"/>
    </source>
</evidence>
<comment type="similarity">
    <text evidence="7 10">Belongs to the fluoride channel Fluc/FEX (TC 1.A.43) family.</text>
</comment>
<feature type="transmembrane region" description="Helical" evidence="10">
    <location>
        <begin position="71"/>
        <end position="88"/>
    </location>
</feature>
<feature type="binding site" evidence="10">
    <location>
        <position position="82"/>
    </location>
    <ligand>
        <name>Na(+)</name>
        <dbReference type="ChEBI" id="CHEBI:29101"/>
        <note>structural</note>
    </ligand>
</feature>
<comment type="subcellular location">
    <subcellularLocation>
        <location evidence="1 10">Cell membrane</location>
        <topology evidence="1 10">Multi-pass membrane protein</topology>
    </subcellularLocation>
</comment>
<dbReference type="Proteomes" id="UP000325690">
    <property type="component" value="Unassembled WGS sequence"/>
</dbReference>
<comment type="catalytic activity">
    <reaction evidence="8">
        <text>fluoride(in) = fluoride(out)</text>
        <dbReference type="Rhea" id="RHEA:76159"/>
        <dbReference type="ChEBI" id="CHEBI:17051"/>
    </reaction>
    <physiologicalReaction direction="left-to-right" evidence="8">
        <dbReference type="Rhea" id="RHEA:76160"/>
    </physiologicalReaction>
</comment>
<evidence type="ECO:0000313" key="12">
    <source>
        <dbReference type="Proteomes" id="UP000325690"/>
    </source>
</evidence>
<organism evidence="11 12">
    <name type="scientific">Mycolicibacterium phlei DSM 43239 = CCUG 21000</name>
    <dbReference type="NCBI Taxonomy" id="1226750"/>
    <lineage>
        <taxon>Bacteria</taxon>
        <taxon>Bacillati</taxon>
        <taxon>Actinomycetota</taxon>
        <taxon>Actinomycetes</taxon>
        <taxon>Mycobacteriales</taxon>
        <taxon>Mycobacteriaceae</taxon>
        <taxon>Mycolicibacterium</taxon>
    </lineage>
</organism>
<evidence type="ECO:0000256" key="6">
    <source>
        <dbReference type="ARBA" id="ARBA00023303"/>
    </source>
</evidence>
<comment type="function">
    <text evidence="9 10">Fluoride-specific ion channel. Important for reducing fluoride concentration in the cell, thus reducing its toxicity.</text>
</comment>
<comment type="activity regulation">
    <text evidence="10">Na(+) is not transported, but it plays an essential structural role and its presence is essential for fluoride channel function.</text>
</comment>
<feature type="transmembrane region" description="Helical" evidence="10">
    <location>
        <begin position="100"/>
        <end position="124"/>
    </location>
</feature>
<keyword evidence="4 10" id="KW-1133">Transmembrane helix</keyword>
<dbReference type="PANTHER" id="PTHR28259:SF1">
    <property type="entry name" value="FLUORIDE EXPORT PROTEIN 1-RELATED"/>
    <property type="match status" value="1"/>
</dbReference>
<evidence type="ECO:0000256" key="7">
    <source>
        <dbReference type="ARBA" id="ARBA00035120"/>
    </source>
</evidence>
<evidence type="ECO:0000256" key="3">
    <source>
        <dbReference type="ARBA" id="ARBA00022692"/>
    </source>
</evidence>
<keyword evidence="5 10" id="KW-0472">Membrane</keyword>
<keyword evidence="10" id="KW-0813">Transport</keyword>
<gene>
    <name evidence="10" type="primary">fluC</name>
    <name evidence="10" type="synonym">crcB</name>
    <name evidence="11" type="ORF">MPHL21000_25005</name>
</gene>
<evidence type="ECO:0000256" key="1">
    <source>
        <dbReference type="ARBA" id="ARBA00004651"/>
    </source>
</evidence>
<keyword evidence="10" id="KW-0915">Sodium</keyword>
<dbReference type="EMBL" id="ANBP01000055">
    <property type="protein sequence ID" value="KAB7751459.1"/>
    <property type="molecule type" value="Genomic_DNA"/>
</dbReference>
<name>A0A5N5USI6_MYCPH</name>
<feature type="binding site" evidence="10">
    <location>
        <position position="79"/>
    </location>
    <ligand>
        <name>Na(+)</name>
        <dbReference type="ChEBI" id="CHEBI:29101"/>
        <note>structural</note>
    </ligand>
</feature>
<keyword evidence="10" id="KW-0406">Ion transport</keyword>
<evidence type="ECO:0000256" key="5">
    <source>
        <dbReference type="ARBA" id="ARBA00023136"/>
    </source>
</evidence>
<keyword evidence="2 10" id="KW-1003">Cell membrane</keyword>
<comment type="caution">
    <text evidence="11">The sequence shown here is derived from an EMBL/GenBank/DDBJ whole genome shotgun (WGS) entry which is preliminary data.</text>
</comment>
<feature type="transmembrane region" description="Helical" evidence="10">
    <location>
        <begin position="41"/>
        <end position="65"/>
    </location>
</feature>
<dbReference type="GO" id="GO:0062054">
    <property type="term" value="F:fluoride channel activity"/>
    <property type="evidence" value="ECO:0007669"/>
    <property type="project" value="UniProtKB-UniRule"/>
</dbReference>
<dbReference type="GO" id="GO:0140114">
    <property type="term" value="P:cellular detoxification of fluoride"/>
    <property type="evidence" value="ECO:0007669"/>
    <property type="project" value="UniProtKB-UniRule"/>
</dbReference>
<sequence>MGAAVTVATVMMWVGIAVCGGLGAVSRFLVDRAVSRRLPSLFPTGIFVVNITGAFLLGLLTALTLGPTTSALAGLAFVGAYTTFSTWMTQTLDLRDDGRAALAVLNIVLSLALGLAAAALGHWLGGRL</sequence>
<evidence type="ECO:0000256" key="4">
    <source>
        <dbReference type="ARBA" id="ARBA00022989"/>
    </source>
</evidence>
<dbReference type="GO" id="GO:0046872">
    <property type="term" value="F:metal ion binding"/>
    <property type="evidence" value="ECO:0007669"/>
    <property type="project" value="UniProtKB-KW"/>
</dbReference>
<dbReference type="Pfam" id="PF02537">
    <property type="entry name" value="CRCB"/>
    <property type="match status" value="1"/>
</dbReference>
<evidence type="ECO:0000313" key="11">
    <source>
        <dbReference type="EMBL" id="KAB7751459.1"/>
    </source>
</evidence>
<keyword evidence="10" id="KW-0479">Metal-binding</keyword>
<evidence type="ECO:0000256" key="10">
    <source>
        <dbReference type="HAMAP-Rule" id="MF_00454"/>
    </source>
</evidence>
<keyword evidence="6 10" id="KW-0407">Ion channel</keyword>
<accession>A0A5N5USI6</accession>
<proteinExistence type="inferred from homology"/>
<dbReference type="PANTHER" id="PTHR28259">
    <property type="entry name" value="FLUORIDE EXPORT PROTEIN 1-RELATED"/>
    <property type="match status" value="1"/>
</dbReference>
<dbReference type="NCBIfam" id="NF010824">
    <property type="entry name" value="PRK14228.1"/>
    <property type="match status" value="1"/>
</dbReference>
<dbReference type="HAMAP" id="MF_00454">
    <property type="entry name" value="FluC"/>
    <property type="match status" value="1"/>
</dbReference>
<keyword evidence="3 10" id="KW-0812">Transmembrane</keyword>